<proteinExistence type="predicted"/>
<gene>
    <name evidence="8" type="ORF">AXX12_11255</name>
</gene>
<dbReference type="InterPro" id="IPR050707">
    <property type="entry name" value="HTH_MetabolicPath_Reg"/>
</dbReference>
<feature type="domain" description="IclR-ED" evidence="7">
    <location>
        <begin position="79"/>
        <end position="262"/>
    </location>
</feature>
<dbReference type="Proteomes" id="UP000076268">
    <property type="component" value="Unassembled WGS sequence"/>
</dbReference>
<protein>
    <recommendedName>
        <fullName evidence="5">Glycerol operon regulatory protein</fullName>
    </recommendedName>
</protein>
<keyword evidence="1" id="KW-0805">Transcription regulation</keyword>
<dbReference type="InterPro" id="IPR036390">
    <property type="entry name" value="WH_DNA-bd_sf"/>
</dbReference>
<comment type="function">
    <text evidence="4">May be an activator protein for the gylABX operon.</text>
</comment>
<dbReference type="InterPro" id="IPR014757">
    <property type="entry name" value="Tscrpt_reg_IclR_C"/>
</dbReference>
<sequence length="267" mass="29567">MEKKCRVVKTVDNQIVQSVDRALQILTAFETSSPELSIRELSAVLNLPKSTIHRLLMTLEYQGFIEQVPTSRNYRLGLRLRVLGEKVIETRNLESEAVPILQVLMQNCGETVSVSILDGIETVIVEKLESFQAMRVTSQIGKRCPIHCSGSGKALLAFQPVHIVEQILAKAPLLRFTNYTITDPQELIDQLPEIRRRGFAVDDEEIVEDQLCISAPVRDSEGKAFAAITASGPKGRIKSKGVPQIADCVMNAANQLSRCLGWANRGT</sequence>
<evidence type="ECO:0000259" key="6">
    <source>
        <dbReference type="PROSITE" id="PS51077"/>
    </source>
</evidence>
<evidence type="ECO:0000313" key="8">
    <source>
        <dbReference type="EMBL" id="KYZ75776.1"/>
    </source>
</evidence>
<dbReference type="STRING" id="1794912.AXX12_11255"/>
<dbReference type="InterPro" id="IPR005471">
    <property type="entry name" value="Tscrpt_reg_IclR_N"/>
</dbReference>
<dbReference type="SMART" id="SM00346">
    <property type="entry name" value="HTH_ICLR"/>
    <property type="match status" value="1"/>
</dbReference>
<keyword evidence="9" id="KW-1185">Reference proteome</keyword>
<dbReference type="Pfam" id="PF09339">
    <property type="entry name" value="HTH_IclR"/>
    <property type="match status" value="1"/>
</dbReference>
<evidence type="ECO:0000256" key="4">
    <source>
        <dbReference type="ARBA" id="ARBA00058938"/>
    </source>
</evidence>
<evidence type="ECO:0000259" key="7">
    <source>
        <dbReference type="PROSITE" id="PS51078"/>
    </source>
</evidence>
<evidence type="ECO:0000256" key="2">
    <source>
        <dbReference type="ARBA" id="ARBA00023125"/>
    </source>
</evidence>
<keyword evidence="2" id="KW-0238">DNA-binding</keyword>
<name>A0A154BPB2_ANASB</name>
<evidence type="ECO:0000256" key="1">
    <source>
        <dbReference type="ARBA" id="ARBA00023015"/>
    </source>
</evidence>
<dbReference type="EMBL" id="LSGP01000020">
    <property type="protein sequence ID" value="KYZ75776.1"/>
    <property type="molecule type" value="Genomic_DNA"/>
</dbReference>
<dbReference type="Gene3D" id="1.10.10.10">
    <property type="entry name" value="Winged helix-like DNA-binding domain superfamily/Winged helix DNA-binding domain"/>
    <property type="match status" value="1"/>
</dbReference>
<comment type="caution">
    <text evidence="8">The sequence shown here is derived from an EMBL/GenBank/DDBJ whole genome shotgun (WGS) entry which is preliminary data.</text>
</comment>
<organism evidence="8 9">
    <name type="scientific">Anaerosporomusa subterranea</name>
    <dbReference type="NCBI Taxonomy" id="1794912"/>
    <lineage>
        <taxon>Bacteria</taxon>
        <taxon>Bacillati</taxon>
        <taxon>Bacillota</taxon>
        <taxon>Negativicutes</taxon>
        <taxon>Acetonemataceae</taxon>
        <taxon>Anaerosporomusa</taxon>
    </lineage>
</organism>
<dbReference type="GO" id="GO:0003700">
    <property type="term" value="F:DNA-binding transcription factor activity"/>
    <property type="evidence" value="ECO:0007669"/>
    <property type="project" value="TreeGrafter"/>
</dbReference>
<dbReference type="FunFam" id="1.10.10.10:FF:000056">
    <property type="entry name" value="IclR family transcriptional regulator"/>
    <property type="match status" value="1"/>
</dbReference>
<dbReference type="SUPFAM" id="SSF55781">
    <property type="entry name" value="GAF domain-like"/>
    <property type="match status" value="1"/>
</dbReference>
<keyword evidence="3" id="KW-0804">Transcription</keyword>
<dbReference type="InterPro" id="IPR029016">
    <property type="entry name" value="GAF-like_dom_sf"/>
</dbReference>
<dbReference type="Gene3D" id="3.30.450.40">
    <property type="match status" value="1"/>
</dbReference>
<dbReference type="PROSITE" id="PS51077">
    <property type="entry name" value="HTH_ICLR"/>
    <property type="match status" value="1"/>
</dbReference>
<dbReference type="InterPro" id="IPR036388">
    <property type="entry name" value="WH-like_DNA-bd_sf"/>
</dbReference>
<dbReference type="AlphaFoldDB" id="A0A154BPB2"/>
<reference evidence="8 9" key="1">
    <citation type="submission" date="2016-02" db="EMBL/GenBank/DDBJ databases">
        <title>Anaerosporomusa subterraneum gen. nov., sp. nov., a spore-forming obligate anaerobe isolated from saprolite.</title>
        <authorList>
            <person name="Choi J.K."/>
            <person name="Shah M."/>
            <person name="Yee N."/>
        </authorList>
    </citation>
    <scope>NUCLEOTIDE SEQUENCE [LARGE SCALE GENOMIC DNA]</scope>
    <source>
        <strain evidence="8 9">RU4</strain>
    </source>
</reference>
<dbReference type="RefSeq" id="WP_066243546.1">
    <property type="nucleotide sequence ID" value="NZ_LSGP01000020.1"/>
</dbReference>
<dbReference type="PROSITE" id="PS51078">
    <property type="entry name" value="ICLR_ED"/>
    <property type="match status" value="1"/>
</dbReference>
<dbReference type="PANTHER" id="PTHR30136:SF35">
    <property type="entry name" value="HTH-TYPE TRANSCRIPTIONAL REGULATOR RV1719"/>
    <property type="match status" value="1"/>
</dbReference>
<dbReference type="OrthoDB" id="9791752at2"/>
<feature type="domain" description="HTH iclR-type" evidence="6">
    <location>
        <begin position="16"/>
        <end position="78"/>
    </location>
</feature>
<evidence type="ECO:0000256" key="3">
    <source>
        <dbReference type="ARBA" id="ARBA00023163"/>
    </source>
</evidence>
<dbReference type="GO" id="GO:0003677">
    <property type="term" value="F:DNA binding"/>
    <property type="evidence" value="ECO:0007669"/>
    <property type="project" value="UniProtKB-KW"/>
</dbReference>
<evidence type="ECO:0000313" key="9">
    <source>
        <dbReference type="Proteomes" id="UP000076268"/>
    </source>
</evidence>
<accession>A0A154BPB2</accession>
<dbReference type="SUPFAM" id="SSF46785">
    <property type="entry name" value="Winged helix' DNA-binding domain"/>
    <property type="match status" value="1"/>
</dbReference>
<dbReference type="PANTHER" id="PTHR30136">
    <property type="entry name" value="HELIX-TURN-HELIX TRANSCRIPTIONAL REGULATOR, ICLR FAMILY"/>
    <property type="match status" value="1"/>
</dbReference>
<dbReference type="GO" id="GO:0045892">
    <property type="term" value="P:negative regulation of DNA-templated transcription"/>
    <property type="evidence" value="ECO:0007669"/>
    <property type="project" value="TreeGrafter"/>
</dbReference>
<evidence type="ECO:0000256" key="5">
    <source>
        <dbReference type="ARBA" id="ARBA00070406"/>
    </source>
</evidence>
<dbReference type="Pfam" id="PF01614">
    <property type="entry name" value="IclR_C"/>
    <property type="match status" value="1"/>
</dbReference>